<organism evidence="2 3">
    <name type="scientific">Scleroderma citrinum Foug A</name>
    <dbReference type="NCBI Taxonomy" id="1036808"/>
    <lineage>
        <taxon>Eukaryota</taxon>
        <taxon>Fungi</taxon>
        <taxon>Dikarya</taxon>
        <taxon>Basidiomycota</taxon>
        <taxon>Agaricomycotina</taxon>
        <taxon>Agaricomycetes</taxon>
        <taxon>Agaricomycetidae</taxon>
        <taxon>Boletales</taxon>
        <taxon>Sclerodermatineae</taxon>
        <taxon>Sclerodermataceae</taxon>
        <taxon>Scleroderma</taxon>
    </lineage>
</organism>
<evidence type="ECO:0000313" key="3">
    <source>
        <dbReference type="Proteomes" id="UP000053989"/>
    </source>
</evidence>
<protein>
    <submittedName>
        <fullName evidence="2">Uncharacterized protein</fullName>
    </submittedName>
</protein>
<dbReference type="HOGENOM" id="CLU_763249_0_0_1"/>
<name>A0A0C2ZDG3_9AGAM</name>
<reference evidence="3" key="2">
    <citation type="submission" date="2015-01" db="EMBL/GenBank/DDBJ databases">
        <title>Evolutionary Origins and Diversification of the Mycorrhizal Mutualists.</title>
        <authorList>
            <consortium name="DOE Joint Genome Institute"/>
            <consortium name="Mycorrhizal Genomics Consortium"/>
            <person name="Kohler A."/>
            <person name="Kuo A."/>
            <person name="Nagy L.G."/>
            <person name="Floudas D."/>
            <person name="Copeland A."/>
            <person name="Barry K.W."/>
            <person name="Cichocki N."/>
            <person name="Veneault-Fourrey C."/>
            <person name="LaButti K."/>
            <person name="Lindquist E.A."/>
            <person name="Lipzen A."/>
            <person name="Lundell T."/>
            <person name="Morin E."/>
            <person name="Murat C."/>
            <person name="Riley R."/>
            <person name="Ohm R."/>
            <person name="Sun H."/>
            <person name="Tunlid A."/>
            <person name="Henrissat B."/>
            <person name="Grigoriev I.V."/>
            <person name="Hibbett D.S."/>
            <person name="Martin F."/>
        </authorList>
    </citation>
    <scope>NUCLEOTIDE SEQUENCE [LARGE SCALE GENOMIC DNA]</scope>
    <source>
        <strain evidence="3">Foug A</strain>
    </source>
</reference>
<evidence type="ECO:0000256" key="1">
    <source>
        <dbReference type="SAM" id="MobiDB-lite"/>
    </source>
</evidence>
<keyword evidence="3" id="KW-1185">Reference proteome</keyword>
<accession>A0A0C2ZDG3</accession>
<dbReference type="OrthoDB" id="2602752at2759"/>
<gene>
    <name evidence="2" type="ORF">SCLCIDRAFT_12229</name>
</gene>
<feature type="region of interest" description="Disordered" evidence="1">
    <location>
        <begin position="44"/>
        <end position="65"/>
    </location>
</feature>
<proteinExistence type="predicted"/>
<dbReference type="AlphaFoldDB" id="A0A0C2ZDG3"/>
<evidence type="ECO:0000313" key="2">
    <source>
        <dbReference type="EMBL" id="KIM51012.1"/>
    </source>
</evidence>
<reference evidence="2 3" key="1">
    <citation type="submission" date="2014-04" db="EMBL/GenBank/DDBJ databases">
        <authorList>
            <consortium name="DOE Joint Genome Institute"/>
            <person name="Kuo A."/>
            <person name="Kohler A."/>
            <person name="Nagy L.G."/>
            <person name="Floudas D."/>
            <person name="Copeland A."/>
            <person name="Barry K.W."/>
            <person name="Cichocki N."/>
            <person name="Veneault-Fourrey C."/>
            <person name="LaButti K."/>
            <person name="Lindquist E.A."/>
            <person name="Lipzen A."/>
            <person name="Lundell T."/>
            <person name="Morin E."/>
            <person name="Murat C."/>
            <person name="Sun H."/>
            <person name="Tunlid A."/>
            <person name="Henrissat B."/>
            <person name="Grigoriev I.V."/>
            <person name="Hibbett D.S."/>
            <person name="Martin F."/>
            <person name="Nordberg H.P."/>
            <person name="Cantor M.N."/>
            <person name="Hua S.X."/>
        </authorList>
    </citation>
    <scope>NUCLEOTIDE SEQUENCE [LARGE SCALE GENOMIC DNA]</scope>
    <source>
        <strain evidence="2 3">Foug A</strain>
    </source>
</reference>
<dbReference type="InParanoid" id="A0A0C2ZDG3"/>
<sequence>MSTFKEGRSNAHPVPTILPNPSVQEDIEGHRHLRSDFDAIHHTVPSTGVGGPRPGHSPSISRDGGWDVPHQFQQQSRRPHALEFPVTPEPIPEAAANYHDPILSRQSLPGGAASDACPPILNRDLQFSDDCSRLACSPSFQYPSLAFSGSTPDMFGVNVTQRLAPCCTHNVLSWAGYPMETYNPPSMPVPDWRAFQAPNIRHPVGLEGRKMDPSGFPPSVSTQPTNPPISHSYYSVNSSSAGAIPPGADNVPATPAEQSTHILSKQCGWKDRHGSVCNIVIGYECQGHFADAHGITKLSGHKTVSCQWFLTTANFTLAKVLIYLLLLTISHHHHVTVGGVFDDDLGDSTHKIGNILVEAWIRV</sequence>
<dbReference type="Proteomes" id="UP000053989">
    <property type="component" value="Unassembled WGS sequence"/>
</dbReference>
<dbReference type="EMBL" id="KN822297">
    <property type="protein sequence ID" value="KIM51012.1"/>
    <property type="molecule type" value="Genomic_DNA"/>
</dbReference>
<feature type="region of interest" description="Disordered" evidence="1">
    <location>
        <begin position="1"/>
        <end position="22"/>
    </location>
</feature>